<dbReference type="PANTHER" id="PTHR24376">
    <property type="entry name" value="ZINC FINGER PROTEIN"/>
    <property type="match status" value="1"/>
</dbReference>
<keyword evidence="3" id="KW-0479">Metal-binding</keyword>
<feature type="domain" description="C2H2-type" evidence="12">
    <location>
        <begin position="611"/>
        <end position="638"/>
    </location>
</feature>
<reference evidence="13" key="2">
    <citation type="journal article" date="2015" name="Gigascience">
        <title>Reconstructing a comprehensive transcriptome assembly of a white-pupal translocated strain of the pest fruit fly Bactrocera cucurbitae.</title>
        <authorList>
            <person name="Sim S.B."/>
            <person name="Calla B."/>
            <person name="Hall B."/>
            <person name="DeRego T."/>
            <person name="Geib S.M."/>
        </authorList>
    </citation>
    <scope>NUCLEOTIDE SEQUENCE</scope>
</reference>
<reference evidence="13" key="1">
    <citation type="submission" date="2014-11" db="EMBL/GenBank/DDBJ databases">
        <authorList>
            <person name="Geib S."/>
        </authorList>
    </citation>
    <scope>NUCLEOTIDE SEQUENCE</scope>
</reference>
<evidence type="ECO:0000259" key="12">
    <source>
        <dbReference type="PROSITE" id="PS50157"/>
    </source>
</evidence>
<comment type="function">
    <text evidence="1">May be involved in transcriptional regulation.</text>
</comment>
<evidence type="ECO:0000256" key="3">
    <source>
        <dbReference type="ARBA" id="ARBA00022723"/>
    </source>
</evidence>
<comment type="subcellular location">
    <subcellularLocation>
        <location evidence="2">Nucleus</location>
    </subcellularLocation>
</comment>
<dbReference type="GO" id="GO:0001228">
    <property type="term" value="F:DNA-binding transcription activator activity, RNA polymerase II-specific"/>
    <property type="evidence" value="ECO:0007669"/>
    <property type="project" value="TreeGrafter"/>
</dbReference>
<keyword evidence="9" id="KW-0804">Transcription</keyword>
<evidence type="ECO:0000256" key="7">
    <source>
        <dbReference type="ARBA" id="ARBA00023015"/>
    </source>
</evidence>
<evidence type="ECO:0000256" key="11">
    <source>
        <dbReference type="PROSITE-ProRule" id="PRU00042"/>
    </source>
</evidence>
<dbReference type="GO" id="GO:0008270">
    <property type="term" value="F:zinc ion binding"/>
    <property type="evidence" value="ECO:0007669"/>
    <property type="project" value="UniProtKB-KW"/>
</dbReference>
<dbReference type="GO" id="GO:0048598">
    <property type="term" value="P:embryonic morphogenesis"/>
    <property type="evidence" value="ECO:0007669"/>
    <property type="project" value="UniProtKB-ARBA"/>
</dbReference>
<dbReference type="FunFam" id="3.30.160.60:FF:000097">
    <property type="entry name" value="Zinc finger protein"/>
    <property type="match status" value="1"/>
</dbReference>
<dbReference type="Gene3D" id="3.30.160.60">
    <property type="entry name" value="Classic Zinc Finger"/>
    <property type="match status" value="11"/>
</dbReference>
<dbReference type="PROSITE" id="PS50157">
    <property type="entry name" value="ZINC_FINGER_C2H2_2"/>
    <property type="match status" value="13"/>
</dbReference>
<dbReference type="GO" id="GO:0005634">
    <property type="term" value="C:nucleus"/>
    <property type="evidence" value="ECO:0007669"/>
    <property type="project" value="UniProtKB-SubCell"/>
</dbReference>
<dbReference type="FunFam" id="3.30.160.60:FF:000100">
    <property type="entry name" value="Zinc finger 45-like"/>
    <property type="match status" value="1"/>
</dbReference>
<dbReference type="GO" id="GO:0002009">
    <property type="term" value="P:morphogenesis of an epithelium"/>
    <property type="evidence" value="ECO:0007669"/>
    <property type="project" value="UniProtKB-ARBA"/>
</dbReference>
<evidence type="ECO:0000256" key="5">
    <source>
        <dbReference type="ARBA" id="ARBA00022771"/>
    </source>
</evidence>
<feature type="domain" description="C2H2-type" evidence="12">
    <location>
        <begin position="249"/>
        <end position="276"/>
    </location>
</feature>
<feature type="domain" description="C2H2-type" evidence="12">
    <location>
        <begin position="24"/>
        <end position="51"/>
    </location>
</feature>
<dbReference type="SUPFAM" id="SSF57667">
    <property type="entry name" value="beta-beta-alpha zinc fingers"/>
    <property type="match status" value="6"/>
</dbReference>
<feature type="domain" description="C2H2-type" evidence="12">
    <location>
        <begin position="582"/>
        <end position="609"/>
    </location>
</feature>
<proteinExistence type="predicted"/>
<feature type="domain" description="C2H2-type" evidence="12">
    <location>
        <begin position="82"/>
        <end position="105"/>
    </location>
</feature>
<evidence type="ECO:0000313" key="13">
    <source>
        <dbReference type="EMBL" id="JAD04878.1"/>
    </source>
</evidence>
<feature type="domain" description="C2H2-type" evidence="12">
    <location>
        <begin position="116"/>
        <end position="144"/>
    </location>
</feature>
<feature type="domain" description="C2H2-type" evidence="12">
    <location>
        <begin position="277"/>
        <end position="304"/>
    </location>
</feature>
<feature type="domain" description="C2H2-type" evidence="12">
    <location>
        <begin position="554"/>
        <end position="581"/>
    </location>
</feature>
<dbReference type="Pfam" id="PF00096">
    <property type="entry name" value="zf-C2H2"/>
    <property type="match status" value="5"/>
</dbReference>
<accession>A0A0A1X2K0</accession>
<dbReference type="AlphaFoldDB" id="A0A0A1X2K0"/>
<protein>
    <submittedName>
        <fullName evidence="13">Zinc finger protein 91</fullName>
    </submittedName>
</protein>
<evidence type="ECO:0000256" key="4">
    <source>
        <dbReference type="ARBA" id="ARBA00022737"/>
    </source>
</evidence>
<feature type="domain" description="C2H2-type" evidence="12">
    <location>
        <begin position="52"/>
        <end position="80"/>
    </location>
</feature>
<feature type="domain" description="C2H2-type" evidence="12">
    <location>
        <begin position="312"/>
        <end position="335"/>
    </location>
</feature>
<sequence length="667" mass="76864">MADSLSADLPANQGTRSNHKAGRFICHTCNKRFTKQSILCRHEVVHLQDKPFECLECHKRFSQNSSLRRHCLEQHDSNLKRFQCAKCPLSFAQKSNLSLHDKKVHPPNISAQTASYACDHCGSVYRNKQKLSRHKNLVHKDKTKTKIAYDEIDEEDDLALTQSVLEQLKTFQMEMHALEAPVLETEGDLVTSNINVSNKHIDFKERPTQQQAEKRINDGVQLKDSLNAEGIACYLSVQRTVGKNGYAVYTCEYCVKEFRKSYDYIRHRRVHTRERPYNCTLCERTFSIKSKLHDHMRIHRLDEQQGILAKHYPCAVCCQAFSSLRLLDKHISTHAPIYKIAYKCKTCEELFKTSTALAYHKHKQIDADAEFLQQLLPAPAEIYTNASNTETDCDLPVSASVECIPAATKSVQHLKRSRVVPKWQCIACERHFSSSTNLRHHRRIYHSAYKRKRRISASAVIRCYKCSYCTRVFQNKTRCKAHMLTHLKRLLNTHEYEQSPHTKNIINALAFVTGTTNTASVKVVEFKVITKYRKFATNVCDKNQKCSKNATLYHKCQICSCQFRKQSDLKRHLLVHTGERLHKCSTCNKSFSLRSTLQQHMLTHATERTKHICIVCAKTYLTKKALNVHLRLHTGAQPFQCVHCAQKFRTSGQRIAHLKVKHGISKS</sequence>
<dbReference type="InterPro" id="IPR013087">
    <property type="entry name" value="Znf_C2H2_type"/>
</dbReference>
<dbReference type="InterPro" id="IPR036236">
    <property type="entry name" value="Znf_C2H2_sf"/>
</dbReference>
<evidence type="ECO:0000256" key="10">
    <source>
        <dbReference type="ARBA" id="ARBA00023242"/>
    </source>
</evidence>
<organism evidence="13">
    <name type="scientific">Zeugodacus cucurbitae</name>
    <name type="common">Melon fruit fly</name>
    <name type="synonym">Bactrocera cucurbitae</name>
    <dbReference type="NCBI Taxonomy" id="28588"/>
    <lineage>
        <taxon>Eukaryota</taxon>
        <taxon>Metazoa</taxon>
        <taxon>Ecdysozoa</taxon>
        <taxon>Arthropoda</taxon>
        <taxon>Hexapoda</taxon>
        <taxon>Insecta</taxon>
        <taxon>Pterygota</taxon>
        <taxon>Neoptera</taxon>
        <taxon>Endopterygota</taxon>
        <taxon>Diptera</taxon>
        <taxon>Brachycera</taxon>
        <taxon>Muscomorpha</taxon>
        <taxon>Tephritoidea</taxon>
        <taxon>Tephritidae</taxon>
        <taxon>Zeugodacus</taxon>
        <taxon>Zeugodacus</taxon>
    </lineage>
</organism>
<feature type="domain" description="C2H2-type" evidence="12">
    <location>
        <begin position="423"/>
        <end position="451"/>
    </location>
</feature>
<keyword evidence="4" id="KW-0677">Repeat</keyword>
<gene>
    <name evidence="13" type="primary">ZNF91_6</name>
    <name evidence="13" type="ORF">g.8597</name>
</gene>
<dbReference type="EMBL" id="GBXI01009414">
    <property type="protein sequence ID" value="JAD04878.1"/>
    <property type="molecule type" value="Transcribed_RNA"/>
</dbReference>
<keyword evidence="10" id="KW-0539">Nucleus</keyword>
<dbReference type="PROSITE" id="PS00028">
    <property type="entry name" value="ZINC_FINGER_C2H2_1"/>
    <property type="match status" value="13"/>
</dbReference>
<keyword evidence="5 11" id="KW-0863">Zinc-finger</keyword>
<evidence type="ECO:0000256" key="6">
    <source>
        <dbReference type="ARBA" id="ARBA00022833"/>
    </source>
</evidence>
<dbReference type="FunFam" id="3.30.160.60:FF:000624">
    <property type="entry name" value="zinc finger protein 697"/>
    <property type="match status" value="1"/>
</dbReference>
<keyword evidence="6" id="KW-0862">Zinc</keyword>
<dbReference type="GO" id="GO:0000978">
    <property type="term" value="F:RNA polymerase II cis-regulatory region sequence-specific DNA binding"/>
    <property type="evidence" value="ECO:0007669"/>
    <property type="project" value="TreeGrafter"/>
</dbReference>
<evidence type="ECO:0000256" key="9">
    <source>
        <dbReference type="ARBA" id="ARBA00023163"/>
    </source>
</evidence>
<evidence type="ECO:0000256" key="8">
    <source>
        <dbReference type="ARBA" id="ARBA00023125"/>
    </source>
</evidence>
<dbReference type="PANTHER" id="PTHR24376:SF216">
    <property type="entry name" value="ZINC FINGER PROTEIN 420-LIKE"/>
    <property type="match status" value="1"/>
</dbReference>
<dbReference type="Pfam" id="PF13912">
    <property type="entry name" value="zf-C2H2_6"/>
    <property type="match status" value="1"/>
</dbReference>
<evidence type="ECO:0000256" key="1">
    <source>
        <dbReference type="ARBA" id="ARBA00003767"/>
    </source>
</evidence>
<feature type="domain" description="C2H2-type" evidence="12">
    <location>
        <begin position="464"/>
        <end position="486"/>
    </location>
</feature>
<evidence type="ECO:0000256" key="2">
    <source>
        <dbReference type="ARBA" id="ARBA00004123"/>
    </source>
</evidence>
<keyword evidence="7" id="KW-0805">Transcription regulation</keyword>
<keyword evidence="8" id="KW-0238">DNA-binding</keyword>
<dbReference type="SMART" id="SM00355">
    <property type="entry name" value="ZnF_C2H2"/>
    <property type="match status" value="14"/>
</dbReference>
<feature type="domain" description="C2H2-type" evidence="12">
    <location>
        <begin position="639"/>
        <end position="667"/>
    </location>
</feature>
<name>A0A0A1X2K0_ZEUCU</name>